<dbReference type="EMBL" id="KZ084092">
    <property type="protein sequence ID" value="OSD05552.1"/>
    <property type="molecule type" value="Genomic_DNA"/>
</dbReference>
<protein>
    <recommendedName>
        <fullName evidence="4">Secreted protein</fullName>
    </recommendedName>
</protein>
<keyword evidence="1" id="KW-0732">Signal</keyword>
<dbReference type="AlphaFoldDB" id="A0A1Y2J015"/>
<organism evidence="2 3">
    <name type="scientific">Trametes coccinea (strain BRFM310)</name>
    <name type="common">Pycnoporus coccineus</name>
    <dbReference type="NCBI Taxonomy" id="1353009"/>
    <lineage>
        <taxon>Eukaryota</taxon>
        <taxon>Fungi</taxon>
        <taxon>Dikarya</taxon>
        <taxon>Basidiomycota</taxon>
        <taxon>Agaricomycotina</taxon>
        <taxon>Agaricomycetes</taxon>
        <taxon>Polyporales</taxon>
        <taxon>Polyporaceae</taxon>
        <taxon>Trametes</taxon>
    </lineage>
</organism>
<gene>
    <name evidence="2" type="ORF">PYCCODRAFT_1152580</name>
</gene>
<sequence>MQRQQLTLMDSMVPFLLWLLQSTPCLRPNPNYIQAPIHNDSNPGGGKLPGLESAYFSAPMLLAPKVIGSSQLAVVLSFRNVLHLIRRSPRFSHVVRR</sequence>
<keyword evidence="3" id="KW-1185">Reference proteome</keyword>
<feature type="signal peptide" evidence="1">
    <location>
        <begin position="1"/>
        <end position="28"/>
    </location>
</feature>
<dbReference type="Proteomes" id="UP000193067">
    <property type="component" value="Unassembled WGS sequence"/>
</dbReference>
<evidence type="ECO:0000256" key="1">
    <source>
        <dbReference type="SAM" id="SignalP"/>
    </source>
</evidence>
<reference evidence="2 3" key="1">
    <citation type="journal article" date="2015" name="Biotechnol. Biofuels">
        <title>Enhanced degradation of softwood versus hardwood by the white-rot fungus Pycnoporus coccineus.</title>
        <authorList>
            <person name="Couturier M."/>
            <person name="Navarro D."/>
            <person name="Chevret D."/>
            <person name="Henrissat B."/>
            <person name="Piumi F."/>
            <person name="Ruiz-Duenas F.J."/>
            <person name="Martinez A.T."/>
            <person name="Grigoriev I.V."/>
            <person name="Riley R."/>
            <person name="Lipzen A."/>
            <person name="Berrin J.G."/>
            <person name="Master E.R."/>
            <person name="Rosso M.N."/>
        </authorList>
    </citation>
    <scope>NUCLEOTIDE SEQUENCE [LARGE SCALE GENOMIC DNA]</scope>
    <source>
        <strain evidence="2 3">BRFM310</strain>
    </source>
</reference>
<evidence type="ECO:0000313" key="3">
    <source>
        <dbReference type="Proteomes" id="UP000193067"/>
    </source>
</evidence>
<proteinExistence type="predicted"/>
<evidence type="ECO:0008006" key="4">
    <source>
        <dbReference type="Google" id="ProtNLM"/>
    </source>
</evidence>
<accession>A0A1Y2J015</accession>
<feature type="chain" id="PRO_5012305253" description="Secreted protein" evidence="1">
    <location>
        <begin position="29"/>
        <end position="97"/>
    </location>
</feature>
<evidence type="ECO:0000313" key="2">
    <source>
        <dbReference type="EMBL" id="OSD05552.1"/>
    </source>
</evidence>
<name>A0A1Y2J015_TRAC3</name>